<organism evidence="5 6">
    <name type="scientific">Dietzia timorensis</name>
    <dbReference type="NCBI Taxonomy" id="499555"/>
    <lineage>
        <taxon>Bacteria</taxon>
        <taxon>Bacillati</taxon>
        <taxon>Actinomycetota</taxon>
        <taxon>Actinomycetes</taxon>
        <taxon>Mycobacteriales</taxon>
        <taxon>Dietziaceae</taxon>
        <taxon>Dietzia</taxon>
    </lineage>
</organism>
<evidence type="ECO:0000259" key="4">
    <source>
        <dbReference type="Pfam" id="PF07859"/>
    </source>
</evidence>
<dbReference type="InterPro" id="IPR033140">
    <property type="entry name" value="Lipase_GDXG_put_SER_AS"/>
</dbReference>
<evidence type="ECO:0000256" key="2">
    <source>
        <dbReference type="ARBA" id="ARBA00022801"/>
    </source>
</evidence>
<accession>A0A921F3K7</accession>
<dbReference type="GO" id="GO:0016787">
    <property type="term" value="F:hydrolase activity"/>
    <property type="evidence" value="ECO:0007669"/>
    <property type="project" value="UniProtKB-KW"/>
</dbReference>
<dbReference type="PANTHER" id="PTHR48081">
    <property type="entry name" value="AB HYDROLASE SUPERFAMILY PROTEIN C4A8.06C"/>
    <property type="match status" value="1"/>
</dbReference>
<keyword evidence="2 5" id="KW-0378">Hydrolase</keyword>
<dbReference type="PANTHER" id="PTHR48081:SF8">
    <property type="entry name" value="ALPHA_BETA HYDROLASE FOLD-3 DOMAIN-CONTAINING PROTEIN-RELATED"/>
    <property type="match status" value="1"/>
</dbReference>
<dbReference type="AlphaFoldDB" id="A0A921F3K7"/>
<dbReference type="SUPFAM" id="SSF53474">
    <property type="entry name" value="alpha/beta-Hydrolases"/>
    <property type="match status" value="1"/>
</dbReference>
<evidence type="ECO:0000256" key="3">
    <source>
        <dbReference type="PROSITE-ProRule" id="PRU10038"/>
    </source>
</evidence>
<dbReference type="PROSITE" id="PS01174">
    <property type="entry name" value="LIPASE_GDXG_SER"/>
    <property type="match status" value="1"/>
</dbReference>
<feature type="active site" evidence="3">
    <location>
        <position position="174"/>
    </location>
</feature>
<gene>
    <name evidence="5" type="ORF">K8V11_08805</name>
</gene>
<reference evidence="5" key="1">
    <citation type="journal article" date="2021" name="PeerJ">
        <title>Extensive microbial diversity within the chicken gut microbiome revealed by metagenomics and culture.</title>
        <authorList>
            <person name="Gilroy R."/>
            <person name="Ravi A."/>
            <person name="Getino M."/>
            <person name="Pursley I."/>
            <person name="Horton D.L."/>
            <person name="Alikhan N.F."/>
            <person name="Baker D."/>
            <person name="Gharbi K."/>
            <person name="Hall N."/>
            <person name="Watson M."/>
            <person name="Adriaenssens E.M."/>
            <person name="Foster-Nyarko E."/>
            <person name="Jarju S."/>
            <person name="Secka A."/>
            <person name="Antonio M."/>
            <person name="Oren A."/>
            <person name="Chaudhuri R.R."/>
            <person name="La Ragione R."/>
            <person name="Hildebrand F."/>
            <person name="Pallen M.J."/>
        </authorList>
    </citation>
    <scope>NUCLEOTIDE SEQUENCE</scope>
    <source>
        <strain evidence="5">ChiGjej1B1-18357</strain>
    </source>
</reference>
<dbReference type="Gene3D" id="3.40.50.1820">
    <property type="entry name" value="alpha/beta hydrolase"/>
    <property type="match status" value="1"/>
</dbReference>
<dbReference type="EMBL" id="DYXM01000169">
    <property type="protein sequence ID" value="HJE91092.1"/>
    <property type="molecule type" value="Genomic_DNA"/>
</dbReference>
<dbReference type="RefSeq" id="WP_303912886.1">
    <property type="nucleotide sequence ID" value="NZ_DYXM01000169.1"/>
</dbReference>
<protein>
    <submittedName>
        <fullName evidence="5">Alpha/beta hydrolase</fullName>
    </submittedName>
</protein>
<evidence type="ECO:0000313" key="5">
    <source>
        <dbReference type="EMBL" id="HJE91092.1"/>
    </source>
</evidence>
<dbReference type="InterPro" id="IPR050300">
    <property type="entry name" value="GDXG_lipolytic_enzyme"/>
</dbReference>
<dbReference type="InterPro" id="IPR013094">
    <property type="entry name" value="AB_hydrolase_3"/>
</dbReference>
<name>A0A921F3K7_9ACTN</name>
<reference evidence="5" key="2">
    <citation type="submission" date="2021-09" db="EMBL/GenBank/DDBJ databases">
        <authorList>
            <person name="Gilroy R."/>
        </authorList>
    </citation>
    <scope>NUCLEOTIDE SEQUENCE</scope>
    <source>
        <strain evidence="5">ChiGjej1B1-18357</strain>
    </source>
</reference>
<comment type="caution">
    <text evidence="5">The sequence shown here is derived from an EMBL/GenBank/DDBJ whole genome shotgun (WGS) entry which is preliminary data.</text>
</comment>
<evidence type="ECO:0000313" key="6">
    <source>
        <dbReference type="Proteomes" id="UP000776650"/>
    </source>
</evidence>
<evidence type="ECO:0000256" key="1">
    <source>
        <dbReference type="ARBA" id="ARBA00010515"/>
    </source>
</evidence>
<sequence length="326" mass="35194">MPTDERNEPMITDPEVAALLALVEEGYPQVETMDAVDVRAAFKARQKRPAEPVEVGGVENTVVPAAEYGAGDHEIPVRVYRPVGSAPGSPEPVPVVVFAHGGGFVFGDLDSHDDFCRRMCRGLGAVVVAVHYRLSPEHRYPAALHDVHTVARWVTDRADELGVDPSRLMLAGDSAGGNLAACAAVLARDTGGPAVRAQLLIYPMTVPEHRGDSYRRFGEGYANTAAATDWYWEQYLPAGSSGEPSPYLSPVTADLAGLAPVVMISAECDPLHDDAEVYAGALERAGVQCWYRSYPSTFHGFATNSALSVARQAQEDMWEQLRALLY</sequence>
<dbReference type="Pfam" id="PF07859">
    <property type="entry name" value="Abhydrolase_3"/>
    <property type="match status" value="1"/>
</dbReference>
<feature type="domain" description="Alpha/beta hydrolase fold-3" evidence="4">
    <location>
        <begin position="96"/>
        <end position="302"/>
    </location>
</feature>
<comment type="similarity">
    <text evidence="1">Belongs to the 'GDXG' lipolytic enzyme family.</text>
</comment>
<proteinExistence type="inferred from homology"/>
<dbReference type="Proteomes" id="UP000776650">
    <property type="component" value="Unassembled WGS sequence"/>
</dbReference>
<dbReference type="InterPro" id="IPR029058">
    <property type="entry name" value="AB_hydrolase_fold"/>
</dbReference>